<evidence type="ECO:0000256" key="1">
    <source>
        <dbReference type="SAM" id="MobiDB-lite"/>
    </source>
</evidence>
<reference evidence="3 4" key="1">
    <citation type="journal article" date="2019" name="PLoS Biol.">
        <title>Sex chromosomes control vertical transmission of feminizing Wolbachia symbionts in an isopod.</title>
        <authorList>
            <person name="Becking T."/>
            <person name="Chebbi M.A."/>
            <person name="Giraud I."/>
            <person name="Moumen B."/>
            <person name="Laverre T."/>
            <person name="Caubet Y."/>
            <person name="Peccoud J."/>
            <person name="Gilbert C."/>
            <person name="Cordaux R."/>
        </authorList>
    </citation>
    <scope>NUCLEOTIDE SEQUENCE [LARGE SCALE GENOMIC DNA]</scope>
    <source>
        <strain evidence="3">ANa2</strain>
        <tissue evidence="3">Whole body excluding digestive tract and cuticle</tissue>
    </source>
</reference>
<keyword evidence="4" id="KW-1185">Reference proteome</keyword>
<sequence>MYFTCLQYNIRWISFILLIFVGSCVAKPDPNPNPSPDALARPDPRGGGSRVHRNHKYFRVHKKENRRRSKIKKRRRYNPYGSSVIRRPVRRSPVSFPLPDRRFPSLSLGPLSV</sequence>
<evidence type="ECO:0000256" key="2">
    <source>
        <dbReference type="SAM" id="SignalP"/>
    </source>
</evidence>
<comment type="caution">
    <text evidence="3">The sequence shown here is derived from an EMBL/GenBank/DDBJ whole genome shotgun (WGS) entry which is preliminary data.</text>
</comment>
<evidence type="ECO:0008006" key="5">
    <source>
        <dbReference type="Google" id="ProtNLM"/>
    </source>
</evidence>
<feature type="signal peptide" evidence="2">
    <location>
        <begin position="1"/>
        <end position="26"/>
    </location>
</feature>
<dbReference type="AlphaFoldDB" id="A0A5N5T3S1"/>
<evidence type="ECO:0000313" key="3">
    <source>
        <dbReference type="EMBL" id="KAB7500578.1"/>
    </source>
</evidence>
<keyword evidence="2" id="KW-0732">Signal</keyword>
<organism evidence="3 4">
    <name type="scientific">Armadillidium nasatum</name>
    <dbReference type="NCBI Taxonomy" id="96803"/>
    <lineage>
        <taxon>Eukaryota</taxon>
        <taxon>Metazoa</taxon>
        <taxon>Ecdysozoa</taxon>
        <taxon>Arthropoda</taxon>
        <taxon>Crustacea</taxon>
        <taxon>Multicrustacea</taxon>
        <taxon>Malacostraca</taxon>
        <taxon>Eumalacostraca</taxon>
        <taxon>Peracarida</taxon>
        <taxon>Isopoda</taxon>
        <taxon>Oniscidea</taxon>
        <taxon>Crinocheta</taxon>
        <taxon>Armadillidiidae</taxon>
        <taxon>Armadillidium</taxon>
    </lineage>
</organism>
<feature type="compositionally biased region" description="Basic residues" evidence="1">
    <location>
        <begin position="50"/>
        <end position="77"/>
    </location>
</feature>
<feature type="region of interest" description="Disordered" evidence="1">
    <location>
        <begin position="31"/>
        <end position="113"/>
    </location>
</feature>
<accession>A0A5N5T3S1</accession>
<feature type="chain" id="PRO_5024374638" description="Secreted protein" evidence="2">
    <location>
        <begin position="27"/>
        <end position="113"/>
    </location>
</feature>
<feature type="compositionally biased region" description="Low complexity" evidence="1">
    <location>
        <begin position="82"/>
        <end position="98"/>
    </location>
</feature>
<dbReference type="Proteomes" id="UP000326759">
    <property type="component" value="Unassembled WGS sequence"/>
</dbReference>
<evidence type="ECO:0000313" key="4">
    <source>
        <dbReference type="Proteomes" id="UP000326759"/>
    </source>
</evidence>
<name>A0A5N5T3S1_9CRUS</name>
<protein>
    <recommendedName>
        <fullName evidence="5">Secreted protein</fullName>
    </recommendedName>
</protein>
<dbReference type="EMBL" id="SEYY01013568">
    <property type="protein sequence ID" value="KAB7500578.1"/>
    <property type="molecule type" value="Genomic_DNA"/>
</dbReference>
<gene>
    <name evidence="3" type="ORF">Anas_13990</name>
</gene>
<proteinExistence type="predicted"/>